<name>A0A8H7CGI4_9AGAR</name>
<evidence type="ECO:0000313" key="5">
    <source>
        <dbReference type="EMBL" id="KAF7335516.1"/>
    </source>
</evidence>
<evidence type="ECO:0000256" key="1">
    <source>
        <dbReference type="ARBA" id="ARBA00005964"/>
    </source>
</evidence>
<dbReference type="OrthoDB" id="408631at2759"/>
<keyword evidence="6" id="KW-1185">Reference proteome</keyword>
<dbReference type="AlphaFoldDB" id="A0A8H7CGI4"/>
<dbReference type="EC" id="3.1.1.-" evidence="3"/>
<dbReference type="Proteomes" id="UP000620124">
    <property type="component" value="Unassembled WGS sequence"/>
</dbReference>
<reference evidence="5" key="1">
    <citation type="submission" date="2020-05" db="EMBL/GenBank/DDBJ databases">
        <title>Mycena genomes resolve the evolution of fungal bioluminescence.</title>
        <authorList>
            <person name="Tsai I.J."/>
        </authorList>
    </citation>
    <scope>NUCLEOTIDE SEQUENCE</scope>
    <source>
        <strain evidence="5">CCC161011</strain>
    </source>
</reference>
<comment type="similarity">
    <text evidence="1 3">Belongs to the type-B carboxylesterase/lipase family.</text>
</comment>
<evidence type="ECO:0000256" key="3">
    <source>
        <dbReference type="RuleBase" id="RU361235"/>
    </source>
</evidence>
<dbReference type="InterPro" id="IPR029058">
    <property type="entry name" value="AB_hydrolase_fold"/>
</dbReference>
<comment type="caution">
    <text evidence="5">The sequence shown here is derived from an EMBL/GenBank/DDBJ whole genome shotgun (WGS) entry which is preliminary data.</text>
</comment>
<dbReference type="PANTHER" id="PTHR11559">
    <property type="entry name" value="CARBOXYLESTERASE"/>
    <property type="match status" value="1"/>
</dbReference>
<dbReference type="PROSITE" id="PS00122">
    <property type="entry name" value="CARBOXYLESTERASE_B_1"/>
    <property type="match status" value="1"/>
</dbReference>
<dbReference type="InterPro" id="IPR002018">
    <property type="entry name" value="CarbesteraseB"/>
</dbReference>
<dbReference type="SUPFAM" id="SSF53474">
    <property type="entry name" value="alpha/beta-Hydrolases"/>
    <property type="match status" value="1"/>
</dbReference>
<keyword evidence="2 3" id="KW-0378">Hydrolase</keyword>
<evidence type="ECO:0000259" key="4">
    <source>
        <dbReference type="Pfam" id="PF00135"/>
    </source>
</evidence>
<dbReference type="Gene3D" id="3.40.50.1820">
    <property type="entry name" value="alpha/beta hydrolase"/>
    <property type="match status" value="1"/>
</dbReference>
<sequence>MNAEYYFPSLIPLLNFPIFNNTDFIDAFTQSFIAFAISLDPNVKVNPHSITPPWTKWDAGQTEMLFNKTDANQPILEPIQTSAELLERCRFWESQGSLTGDLRFRAPQPPANISDVQQASSMPDQCFQAWFGSSLTNPLEARAVTSSEDSFTIPATLPGPRVKNSPLLSGFMVADTLRAEASIYNGEDIINQSNRGVVVVTIQYRLGILGFLSGEKVKANGALNAGLLDQDFAFRWVNKHISKFGGDPSKVTIWGLSSGAGSVLQHVVANNGKTTPQLFRGAITSSTFLPSQYNYNDRVPELLFSKVVAQTNCTTAADTMACLRSVDISALQTANSQINNEGFYGTFSFVPVVDGSFIAQRPTLSLLQKKVNGEALLSITNTFEGVLFVDQDSAATVNATTYALDLFPKFGPAQAGAVNSLYTDLGTPLFQENAIQGESIFICPTYFLLRAFAGRCAFKGEFAIPPGLHADDYGYYWPSSSTPAFQNADFINAFAQSFTAFAIALDPNVKLSRTITPPWDKWNAMTSRTEMLFNKTEADAPLIKAVRTSDALLKRCEFWESVGALTAQ</sequence>
<protein>
    <recommendedName>
        <fullName evidence="3">Carboxylic ester hydrolase</fullName>
        <ecNumber evidence="3">3.1.1.-</ecNumber>
    </recommendedName>
</protein>
<proteinExistence type="inferred from homology"/>
<gene>
    <name evidence="5" type="ORF">MVEN_02205400</name>
</gene>
<accession>A0A8H7CGI4</accession>
<dbReference type="Pfam" id="PF00135">
    <property type="entry name" value="COesterase"/>
    <property type="match status" value="1"/>
</dbReference>
<dbReference type="InterPro" id="IPR050309">
    <property type="entry name" value="Type-B_Carboxylest/Lipase"/>
</dbReference>
<dbReference type="GO" id="GO:0016787">
    <property type="term" value="F:hydrolase activity"/>
    <property type="evidence" value="ECO:0007669"/>
    <property type="project" value="UniProtKB-KW"/>
</dbReference>
<organism evidence="5 6">
    <name type="scientific">Mycena venus</name>
    <dbReference type="NCBI Taxonomy" id="2733690"/>
    <lineage>
        <taxon>Eukaryota</taxon>
        <taxon>Fungi</taxon>
        <taxon>Dikarya</taxon>
        <taxon>Basidiomycota</taxon>
        <taxon>Agaricomycotina</taxon>
        <taxon>Agaricomycetes</taxon>
        <taxon>Agaricomycetidae</taxon>
        <taxon>Agaricales</taxon>
        <taxon>Marasmiineae</taxon>
        <taxon>Mycenaceae</taxon>
        <taxon>Mycena</taxon>
    </lineage>
</organism>
<dbReference type="EMBL" id="JACAZI010000024">
    <property type="protein sequence ID" value="KAF7335516.1"/>
    <property type="molecule type" value="Genomic_DNA"/>
</dbReference>
<evidence type="ECO:0000256" key="2">
    <source>
        <dbReference type="ARBA" id="ARBA00022801"/>
    </source>
</evidence>
<evidence type="ECO:0000313" key="6">
    <source>
        <dbReference type="Proteomes" id="UP000620124"/>
    </source>
</evidence>
<dbReference type="InterPro" id="IPR019826">
    <property type="entry name" value="Carboxylesterase_B_AS"/>
</dbReference>
<feature type="domain" description="Carboxylesterase type B" evidence="4">
    <location>
        <begin position="99"/>
        <end position="394"/>
    </location>
</feature>